<dbReference type="GO" id="GO:0043916">
    <property type="term" value="F:DNA-7-methylguanine glycosylase activity"/>
    <property type="evidence" value="ECO:0007669"/>
    <property type="project" value="TreeGrafter"/>
</dbReference>
<keyword evidence="4" id="KW-0489">Methyltransferase</keyword>
<name>A0A411PKE6_9GAMM</name>
<dbReference type="PANTHER" id="PTHR43003:SF13">
    <property type="entry name" value="DNA-3-METHYLADENINE GLYCOSYLASE 2"/>
    <property type="match status" value="1"/>
</dbReference>
<dbReference type="GO" id="GO:0008270">
    <property type="term" value="F:zinc ion binding"/>
    <property type="evidence" value="ECO:0007669"/>
    <property type="project" value="InterPro"/>
</dbReference>
<dbReference type="PANTHER" id="PTHR43003">
    <property type="entry name" value="DNA-3-METHYLADENINE GLYCOSYLASE"/>
    <property type="match status" value="1"/>
</dbReference>
<dbReference type="SUPFAM" id="SSF46689">
    <property type="entry name" value="Homeodomain-like"/>
    <property type="match status" value="1"/>
</dbReference>
<dbReference type="RefSeq" id="WP_130601653.1">
    <property type="nucleotide sequence ID" value="NZ_CP036200.1"/>
</dbReference>
<sequence>MSEASSSIEHQCHIAADICQRARLSRDARFDGRFFTGVFSTGIYCRPICPAPAPLEKNVRYFDSPVQAANAGLRPCLRCRPDSAPNSRAWLGTQATFNQAVEFIDQGVMSGDDGISIAQLAEQLAITPRYLNKLFNTHIGTSAKQYALYRQVLFAKQLLVESQLAITDIAFASGFNSIRRFNDAFRNILTLAPSDVRRQAIAEESSGQITLKLSYRPPFAWDYLIGFYRVRQVAGMERVTDDCYRRSFNISGVIGVMTVRHDAAKHRLLLSIELNDPKEISQLMMLVSRIRRMLDVDADMAQIELGLSSYQALGAEVTQGIRIPGVPTAFEAACRAVLGQQVSVTQACKLLNTLVEHYGERVMIQGQSYLLFPTAKRLANASLKMFKMPNSRKQALIALAQFVAEHPDAKVEDWLQVKGIGPWTIAYTQLRGEQQPDVLLSSDLVIKNGLKCYVKKQQSEISAKRYQKFADELAAKVSPWGSYLTLQIWHQSTLNSDKTSAPAHEPRSPTNK</sequence>
<keyword evidence="4" id="KW-0808">Transferase</keyword>
<evidence type="ECO:0000313" key="12">
    <source>
        <dbReference type="Proteomes" id="UP000291106"/>
    </source>
</evidence>
<accession>A0A411PKE6</accession>
<protein>
    <recommendedName>
        <fullName evidence="3">DNA-3-methyladenine glycosylase II</fullName>
        <ecNumber evidence="3">3.2.2.21</ecNumber>
    </recommendedName>
</protein>
<dbReference type="SMART" id="SM01009">
    <property type="entry name" value="AlkA_N"/>
    <property type="match status" value="1"/>
</dbReference>
<evidence type="ECO:0000256" key="4">
    <source>
        <dbReference type="ARBA" id="ARBA00022603"/>
    </source>
</evidence>
<dbReference type="EMBL" id="CP036200">
    <property type="protein sequence ID" value="QBF83990.1"/>
    <property type="molecule type" value="Genomic_DNA"/>
</dbReference>
<dbReference type="Gene3D" id="3.40.10.10">
    <property type="entry name" value="DNA Methylphosphotriester Repair Domain"/>
    <property type="match status" value="1"/>
</dbReference>
<dbReference type="InterPro" id="IPR037046">
    <property type="entry name" value="AlkA_N_sf"/>
</dbReference>
<organism evidence="11 12">
    <name type="scientific">Shewanella maritima</name>
    <dbReference type="NCBI Taxonomy" id="2520507"/>
    <lineage>
        <taxon>Bacteria</taxon>
        <taxon>Pseudomonadati</taxon>
        <taxon>Pseudomonadota</taxon>
        <taxon>Gammaproteobacteria</taxon>
        <taxon>Alteromonadales</taxon>
        <taxon>Shewanellaceae</taxon>
        <taxon>Shewanella</taxon>
    </lineage>
</organism>
<dbReference type="GO" id="GO:0008725">
    <property type="term" value="F:DNA-3-methyladenine glycosylase activity"/>
    <property type="evidence" value="ECO:0007669"/>
    <property type="project" value="TreeGrafter"/>
</dbReference>
<comment type="catalytic activity">
    <reaction evidence="1">
        <text>Hydrolysis of alkylated DNA, releasing 3-methyladenine, 3-methylguanine, 7-methylguanine and 7-methyladenine.</text>
        <dbReference type="EC" id="3.2.2.21"/>
    </reaction>
</comment>
<dbReference type="GO" id="GO:0032993">
    <property type="term" value="C:protein-DNA complex"/>
    <property type="evidence" value="ECO:0007669"/>
    <property type="project" value="TreeGrafter"/>
</dbReference>
<dbReference type="GO" id="GO:0032259">
    <property type="term" value="P:methylation"/>
    <property type="evidence" value="ECO:0007669"/>
    <property type="project" value="UniProtKB-KW"/>
</dbReference>
<dbReference type="Pfam" id="PF06029">
    <property type="entry name" value="AlkA_N"/>
    <property type="match status" value="1"/>
</dbReference>
<comment type="cofactor">
    <cofactor evidence="2">
        <name>Zn(2+)</name>
        <dbReference type="ChEBI" id="CHEBI:29105"/>
    </cofactor>
</comment>
<dbReference type="Pfam" id="PF12833">
    <property type="entry name" value="HTH_18"/>
    <property type="match status" value="1"/>
</dbReference>
<dbReference type="GO" id="GO:0006285">
    <property type="term" value="P:base-excision repair, AP site formation"/>
    <property type="evidence" value="ECO:0007669"/>
    <property type="project" value="TreeGrafter"/>
</dbReference>
<dbReference type="Gene3D" id="1.10.340.30">
    <property type="entry name" value="Hypothetical protein, domain 2"/>
    <property type="match status" value="1"/>
</dbReference>
<proteinExistence type="predicted"/>
<evidence type="ECO:0000256" key="6">
    <source>
        <dbReference type="ARBA" id="ARBA00023015"/>
    </source>
</evidence>
<gene>
    <name evidence="11" type="ORF">EXU30_15910</name>
</gene>
<reference evidence="11 12" key="1">
    <citation type="submission" date="2019-02" db="EMBL/GenBank/DDBJ databases">
        <title>Shewanella sp. D4-2 isolated from Dokdo Island.</title>
        <authorList>
            <person name="Baek K."/>
        </authorList>
    </citation>
    <scope>NUCLEOTIDE SEQUENCE [LARGE SCALE GENOMIC DNA]</scope>
    <source>
        <strain evidence="11 12">D4-2</strain>
    </source>
</reference>
<dbReference type="GO" id="GO:0005737">
    <property type="term" value="C:cytoplasm"/>
    <property type="evidence" value="ECO:0007669"/>
    <property type="project" value="TreeGrafter"/>
</dbReference>
<dbReference type="InterPro" id="IPR004026">
    <property type="entry name" value="Ada_DNA_repair_Zn-bd"/>
</dbReference>
<evidence type="ECO:0000256" key="7">
    <source>
        <dbReference type="ARBA" id="ARBA00023159"/>
    </source>
</evidence>
<dbReference type="SMART" id="SM00342">
    <property type="entry name" value="HTH_ARAC"/>
    <property type="match status" value="1"/>
</dbReference>
<keyword evidence="9" id="KW-0234">DNA repair</keyword>
<dbReference type="GO" id="GO:0003700">
    <property type="term" value="F:DNA-binding transcription factor activity"/>
    <property type="evidence" value="ECO:0007669"/>
    <property type="project" value="InterPro"/>
</dbReference>
<evidence type="ECO:0000256" key="5">
    <source>
        <dbReference type="ARBA" id="ARBA00022763"/>
    </source>
</evidence>
<keyword evidence="7" id="KW-0010">Activator</keyword>
<feature type="domain" description="HTH araC/xylS-type" evidence="10">
    <location>
        <begin position="98"/>
        <end position="199"/>
    </location>
</feature>
<dbReference type="SMART" id="SM00478">
    <property type="entry name" value="ENDO3c"/>
    <property type="match status" value="1"/>
</dbReference>
<evidence type="ECO:0000313" key="11">
    <source>
        <dbReference type="EMBL" id="QBF83990.1"/>
    </source>
</evidence>
<evidence type="ECO:0000259" key="10">
    <source>
        <dbReference type="PROSITE" id="PS01124"/>
    </source>
</evidence>
<dbReference type="InterPro" id="IPR051912">
    <property type="entry name" value="Alkylbase_DNA_Glycosylase/TA"/>
</dbReference>
<dbReference type="InterPro" id="IPR011257">
    <property type="entry name" value="DNA_glycosylase"/>
</dbReference>
<dbReference type="GO" id="GO:0006307">
    <property type="term" value="P:DNA alkylation repair"/>
    <property type="evidence" value="ECO:0007669"/>
    <property type="project" value="TreeGrafter"/>
</dbReference>
<evidence type="ECO:0000256" key="3">
    <source>
        <dbReference type="ARBA" id="ARBA00012000"/>
    </source>
</evidence>
<keyword evidence="12" id="KW-1185">Reference proteome</keyword>
<dbReference type="InterPro" id="IPR010316">
    <property type="entry name" value="AlkA_N"/>
</dbReference>
<dbReference type="SUPFAM" id="SSF48150">
    <property type="entry name" value="DNA-glycosylase"/>
    <property type="match status" value="1"/>
</dbReference>
<dbReference type="OrthoDB" id="9811249at2"/>
<dbReference type="Gene3D" id="1.10.10.60">
    <property type="entry name" value="Homeodomain-like"/>
    <property type="match status" value="1"/>
</dbReference>
<dbReference type="PROSITE" id="PS01124">
    <property type="entry name" value="HTH_ARAC_FAMILY_2"/>
    <property type="match status" value="1"/>
</dbReference>
<keyword evidence="6" id="KW-0805">Transcription regulation</keyword>
<dbReference type="InterPro" id="IPR035451">
    <property type="entry name" value="Ada-like_dom_sf"/>
</dbReference>
<dbReference type="EC" id="3.2.2.21" evidence="3"/>
<dbReference type="GO" id="GO:0008168">
    <property type="term" value="F:methyltransferase activity"/>
    <property type="evidence" value="ECO:0007669"/>
    <property type="project" value="UniProtKB-KW"/>
</dbReference>
<evidence type="ECO:0000256" key="8">
    <source>
        <dbReference type="ARBA" id="ARBA00023163"/>
    </source>
</evidence>
<dbReference type="Gene3D" id="3.30.310.20">
    <property type="entry name" value="DNA-3-methyladenine glycosylase AlkA, N-terminal domain"/>
    <property type="match status" value="1"/>
</dbReference>
<dbReference type="GO" id="GO:0032131">
    <property type="term" value="F:alkylated DNA binding"/>
    <property type="evidence" value="ECO:0007669"/>
    <property type="project" value="TreeGrafter"/>
</dbReference>
<dbReference type="InterPro" id="IPR009057">
    <property type="entry name" value="Homeodomain-like_sf"/>
</dbReference>
<dbReference type="InterPro" id="IPR018060">
    <property type="entry name" value="HTH_AraC"/>
</dbReference>
<dbReference type="Pfam" id="PF02805">
    <property type="entry name" value="Ada_Zn_binding"/>
    <property type="match status" value="1"/>
</dbReference>
<dbReference type="GO" id="GO:0043565">
    <property type="term" value="F:sequence-specific DNA binding"/>
    <property type="evidence" value="ECO:0007669"/>
    <property type="project" value="InterPro"/>
</dbReference>
<dbReference type="InterPro" id="IPR003265">
    <property type="entry name" value="HhH-GPD_domain"/>
</dbReference>
<dbReference type="AlphaFoldDB" id="A0A411PKE6"/>
<dbReference type="SUPFAM" id="SSF57884">
    <property type="entry name" value="Ada DNA repair protein, N-terminal domain (N-Ada 10)"/>
    <property type="match status" value="1"/>
</dbReference>
<keyword evidence="8" id="KW-0804">Transcription</keyword>
<dbReference type="KEGG" id="smai:EXU30_15910"/>
<keyword evidence="5" id="KW-0227">DNA damage</keyword>
<evidence type="ECO:0000256" key="2">
    <source>
        <dbReference type="ARBA" id="ARBA00001947"/>
    </source>
</evidence>
<evidence type="ECO:0000256" key="9">
    <source>
        <dbReference type="ARBA" id="ARBA00023204"/>
    </source>
</evidence>
<dbReference type="SUPFAM" id="SSF55945">
    <property type="entry name" value="TATA-box binding protein-like"/>
    <property type="match status" value="1"/>
</dbReference>
<evidence type="ECO:0000256" key="1">
    <source>
        <dbReference type="ARBA" id="ARBA00000086"/>
    </source>
</evidence>
<dbReference type="Proteomes" id="UP000291106">
    <property type="component" value="Chromosome"/>
</dbReference>